<evidence type="ECO:0000259" key="8">
    <source>
        <dbReference type="Pfam" id="PF00892"/>
    </source>
</evidence>
<evidence type="ECO:0000256" key="4">
    <source>
        <dbReference type="ARBA" id="ARBA00022989"/>
    </source>
</evidence>
<dbReference type="RefSeq" id="WP_106161431.1">
    <property type="nucleotide sequence ID" value="NZ_PVUF01000001.1"/>
</dbReference>
<feature type="region of interest" description="Disordered" evidence="6">
    <location>
        <begin position="282"/>
        <end position="301"/>
    </location>
</feature>
<evidence type="ECO:0000313" key="10">
    <source>
        <dbReference type="Proteomes" id="UP000237718"/>
    </source>
</evidence>
<comment type="caution">
    <text evidence="9">The sequence shown here is derived from an EMBL/GenBank/DDBJ whole genome shotgun (WGS) entry which is preliminary data.</text>
</comment>
<dbReference type="InterPro" id="IPR050638">
    <property type="entry name" value="AA-Vitamin_Transporters"/>
</dbReference>
<feature type="transmembrane region" description="Helical" evidence="7">
    <location>
        <begin position="34"/>
        <end position="52"/>
    </location>
</feature>
<gene>
    <name evidence="9" type="ORF">CLV89_10178</name>
</gene>
<feature type="transmembrane region" description="Helical" evidence="7">
    <location>
        <begin position="7"/>
        <end position="28"/>
    </location>
</feature>
<feature type="transmembrane region" description="Helical" evidence="7">
    <location>
        <begin position="235"/>
        <end position="254"/>
    </location>
</feature>
<accession>A0A2T1AMR8</accession>
<evidence type="ECO:0000256" key="7">
    <source>
        <dbReference type="SAM" id="Phobius"/>
    </source>
</evidence>
<evidence type="ECO:0000256" key="6">
    <source>
        <dbReference type="SAM" id="MobiDB-lite"/>
    </source>
</evidence>
<evidence type="ECO:0000256" key="3">
    <source>
        <dbReference type="ARBA" id="ARBA00022692"/>
    </source>
</evidence>
<proteinExistence type="inferred from homology"/>
<evidence type="ECO:0000313" key="9">
    <source>
        <dbReference type="EMBL" id="PRZ49864.1"/>
    </source>
</evidence>
<name>A0A2T1AMR8_TRISK</name>
<protein>
    <submittedName>
        <fullName evidence="9">Putative blue pigment (Indigoidine) exporter</fullName>
    </submittedName>
</protein>
<dbReference type="EMBL" id="PVUF01000001">
    <property type="protein sequence ID" value="PRZ49864.1"/>
    <property type="molecule type" value="Genomic_DNA"/>
</dbReference>
<evidence type="ECO:0000256" key="1">
    <source>
        <dbReference type="ARBA" id="ARBA00004141"/>
    </source>
</evidence>
<feature type="transmembrane region" description="Helical" evidence="7">
    <location>
        <begin position="142"/>
        <end position="162"/>
    </location>
</feature>
<dbReference type="Proteomes" id="UP000237718">
    <property type="component" value="Unassembled WGS sequence"/>
</dbReference>
<dbReference type="OrthoDB" id="5430053at2"/>
<feature type="transmembrane region" description="Helical" evidence="7">
    <location>
        <begin position="260"/>
        <end position="276"/>
    </location>
</feature>
<comment type="subcellular location">
    <subcellularLocation>
        <location evidence="1">Membrane</location>
        <topology evidence="1">Multi-pass membrane protein</topology>
    </subcellularLocation>
</comment>
<comment type="similarity">
    <text evidence="2">Belongs to the EamA transporter family.</text>
</comment>
<feature type="transmembrane region" description="Helical" evidence="7">
    <location>
        <begin position="203"/>
        <end position="223"/>
    </location>
</feature>
<dbReference type="PANTHER" id="PTHR32322:SF2">
    <property type="entry name" value="EAMA DOMAIN-CONTAINING PROTEIN"/>
    <property type="match status" value="1"/>
</dbReference>
<feature type="transmembrane region" description="Helical" evidence="7">
    <location>
        <begin position="118"/>
        <end position="136"/>
    </location>
</feature>
<organism evidence="9 10">
    <name type="scientific">Tritonibacter scottomollicae</name>
    <name type="common">Epibacterium scottomollicae</name>
    <dbReference type="NCBI Taxonomy" id="483013"/>
    <lineage>
        <taxon>Bacteria</taxon>
        <taxon>Pseudomonadati</taxon>
        <taxon>Pseudomonadota</taxon>
        <taxon>Alphaproteobacteria</taxon>
        <taxon>Rhodobacterales</taxon>
        <taxon>Paracoccaceae</taxon>
        <taxon>Tritonibacter</taxon>
    </lineage>
</organism>
<dbReference type="PANTHER" id="PTHR32322">
    <property type="entry name" value="INNER MEMBRANE TRANSPORTER"/>
    <property type="match status" value="1"/>
</dbReference>
<keyword evidence="4 7" id="KW-1133">Transmembrane helix</keyword>
<dbReference type="InterPro" id="IPR037185">
    <property type="entry name" value="EmrE-like"/>
</dbReference>
<evidence type="ECO:0000256" key="5">
    <source>
        <dbReference type="ARBA" id="ARBA00023136"/>
    </source>
</evidence>
<reference evidence="9 10" key="1">
    <citation type="submission" date="2018-03" db="EMBL/GenBank/DDBJ databases">
        <title>Genomic Encyclopedia of Archaeal and Bacterial Type Strains, Phase II (KMG-II): from individual species to whole genera.</title>
        <authorList>
            <person name="Goeker M."/>
        </authorList>
    </citation>
    <scope>NUCLEOTIDE SEQUENCE [LARGE SCALE GENOMIC DNA]</scope>
    <source>
        <strain evidence="9 10">DSM 25328</strain>
    </source>
</reference>
<dbReference type="SUPFAM" id="SSF103481">
    <property type="entry name" value="Multidrug resistance efflux transporter EmrE"/>
    <property type="match status" value="2"/>
</dbReference>
<feature type="domain" description="EamA" evidence="8">
    <location>
        <begin position="8"/>
        <end position="133"/>
    </location>
</feature>
<sequence length="301" mass="30657">MIPSKDLALAALAPAIWGSSYIVTTTFLPGESPYLVALLRALPAGLLLLLFVRQLPPLALLPKIFVLGALNFSVFWALLFLSAYRLPGGVAATLGAVQPLFVLGLSGALLGTRIHGKGVAAALFGIVGVGLLVLGPEATLDPLGVVAGLGGALSMATGVVLTRKWQPGVPALTFTAWQLTAGGLLLIPVAIIALPAWPTLTAGNLLGLAYMSLIGGALTYILWFRGIGRIAPAQISLLGVFSPLTAVTLGALFAGESFTALQAAGALVALFSVWLGQQKPPHPAQASAAQTAAPAPNIAAR</sequence>
<keyword evidence="3 7" id="KW-0812">Transmembrane</keyword>
<keyword evidence="5 7" id="KW-0472">Membrane</keyword>
<dbReference type="InterPro" id="IPR000620">
    <property type="entry name" value="EamA_dom"/>
</dbReference>
<feature type="transmembrane region" description="Helical" evidence="7">
    <location>
        <begin position="174"/>
        <end position="197"/>
    </location>
</feature>
<feature type="transmembrane region" description="Helical" evidence="7">
    <location>
        <begin position="90"/>
        <end position="111"/>
    </location>
</feature>
<feature type="domain" description="EamA" evidence="8">
    <location>
        <begin position="143"/>
        <end position="275"/>
    </location>
</feature>
<dbReference type="AlphaFoldDB" id="A0A2T1AMR8"/>
<feature type="compositionally biased region" description="Low complexity" evidence="6">
    <location>
        <begin position="284"/>
        <end position="301"/>
    </location>
</feature>
<evidence type="ECO:0000256" key="2">
    <source>
        <dbReference type="ARBA" id="ARBA00007362"/>
    </source>
</evidence>
<dbReference type="GO" id="GO:0016020">
    <property type="term" value="C:membrane"/>
    <property type="evidence" value="ECO:0007669"/>
    <property type="project" value="UniProtKB-SubCell"/>
</dbReference>
<feature type="transmembrane region" description="Helical" evidence="7">
    <location>
        <begin position="64"/>
        <end position="84"/>
    </location>
</feature>
<dbReference type="Pfam" id="PF00892">
    <property type="entry name" value="EamA"/>
    <property type="match status" value="2"/>
</dbReference>